<name>A0A6A1W6W3_9ROSI</name>
<dbReference type="EMBL" id="RXIC02000021">
    <property type="protein sequence ID" value="KAB1218520.1"/>
    <property type="molecule type" value="Genomic_DNA"/>
</dbReference>
<protein>
    <submittedName>
        <fullName evidence="3">Uncharacterized protein</fullName>
    </submittedName>
</protein>
<feature type="region of interest" description="Disordered" evidence="1">
    <location>
        <begin position="26"/>
        <end position="47"/>
    </location>
</feature>
<dbReference type="Proteomes" id="UP000516437">
    <property type="component" value="Chromosome 3"/>
</dbReference>
<keyword evidence="2" id="KW-0732">Signal</keyword>
<proteinExistence type="predicted"/>
<keyword evidence="4" id="KW-1185">Reference proteome</keyword>
<evidence type="ECO:0000256" key="1">
    <source>
        <dbReference type="SAM" id="MobiDB-lite"/>
    </source>
</evidence>
<accession>A0A6A1W6W3</accession>
<evidence type="ECO:0000313" key="4">
    <source>
        <dbReference type="Proteomes" id="UP000516437"/>
    </source>
</evidence>
<organism evidence="3 4">
    <name type="scientific">Morella rubra</name>
    <name type="common">Chinese bayberry</name>
    <dbReference type="NCBI Taxonomy" id="262757"/>
    <lineage>
        <taxon>Eukaryota</taxon>
        <taxon>Viridiplantae</taxon>
        <taxon>Streptophyta</taxon>
        <taxon>Embryophyta</taxon>
        <taxon>Tracheophyta</taxon>
        <taxon>Spermatophyta</taxon>
        <taxon>Magnoliopsida</taxon>
        <taxon>eudicotyledons</taxon>
        <taxon>Gunneridae</taxon>
        <taxon>Pentapetalae</taxon>
        <taxon>rosids</taxon>
        <taxon>fabids</taxon>
        <taxon>Fagales</taxon>
        <taxon>Myricaceae</taxon>
        <taxon>Morella</taxon>
    </lineage>
</organism>
<gene>
    <name evidence="3" type="ORF">CJ030_MR3G026400</name>
</gene>
<dbReference type="AlphaFoldDB" id="A0A6A1W6W3"/>
<reference evidence="3 4" key="1">
    <citation type="journal article" date="2019" name="Plant Biotechnol. J.">
        <title>The red bayberry genome and genetic basis of sex determination.</title>
        <authorList>
            <person name="Jia H.M."/>
            <person name="Jia H.J."/>
            <person name="Cai Q.L."/>
            <person name="Wang Y."/>
            <person name="Zhao H.B."/>
            <person name="Yang W.F."/>
            <person name="Wang G.Y."/>
            <person name="Li Y.H."/>
            <person name="Zhan D.L."/>
            <person name="Shen Y.T."/>
            <person name="Niu Q.F."/>
            <person name="Chang L."/>
            <person name="Qiu J."/>
            <person name="Zhao L."/>
            <person name="Xie H.B."/>
            <person name="Fu W.Y."/>
            <person name="Jin J."/>
            <person name="Li X.W."/>
            <person name="Jiao Y."/>
            <person name="Zhou C.C."/>
            <person name="Tu T."/>
            <person name="Chai C.Y."/>
            <person name="Gao J.L."/>
            <person name="Fan L.J."/>
            <person name="van de Weg E."/>
            <person name="Wang J.Y."/>
            <person name="Gao Z.S."/>
        </authorList>
    </citation>
    <scope>NUCLEOTIDE SEQUENCE [LARGE SCALE GENOMIC DNA]</scope>
    <source>
        <tissue evidence="3">Leaves</tissue>
    </source>
</reference>
<evidence type="ECO:0000256" key="2">
    <source>
        <dbReference type="SAM" id="SignalP"/>
    </source>
</evidence>
<evidence type="ECO:0000313" key="3">
    <source>
        <dbReference type="EMBL" id="KAB1218520.1"/>
    </source>
</evidence>
<feature type="chain" id="PRO_5025592935" evidence="2">
    <location>
        <begin position="21"/>
        <end position="125"/>
    </location>
</feature>
<sequence>MARVAAMMVVSVMLVVVVAAAYEPEPPDSFKPATPSLSPPPTDTDAPNEGTDCAPMCDVMCSACKDHKDKEDCLNKCKHLCKQPHSPVIFACTFACADTMSSKFASANGKGEYIEKCYKMCKKNV</sequence>
<feature type="signal peptide" evidence="2">
    <location>
        <begin position="1"/>
        <end position="20"/>
    </location>
</feature>
<comment type="caution">
    <text evidence="3">The sequence shown here is derived from an EMBL/GenBank/DDBJ whole genome shotgun (WGS) entry which is preliminary data.</text>
</comment>